<sequence length="44" mass="4849">MQVASTSQISKKVARETADGQLQVSLNVLPKDCLFPETQKESLE</sequence>
<protein>
    <submittedName>
        <fullName evidence="1">Uncharacterized protein</fullName>
    </submittedName>
</protein>
<reference evidence="1" key="1">
    <citation type="submission" date="2014-11" db="EMBL/GenBank/DDBJ databases">
        <authorList>
            <person name="Amaro Gonzalez C."/>
        </authorList>
    </citation>
    <scope>NUCLEOTIDE SEQUENCE</scope>
</reference>
<dbReference type="EMBL" id="GBXM01039181">
    <property type="protein sequence ID" value="JAH69396.1"/>
    <property type="molecule type" value="Transcribed_RNA"/>
</dbReference>
<proteinExistence type="predicted"/>
<dbReference type="AlphaFoldDB" id="A0A0E9UUH4"/>
<evidence type="ECO:0000313" key="1">
    <source>
        <dbReference type="EMBL" id="JAH69396.1"/>
    </source>
</evidence>
<accession>A0A0E9UUH4</accession>
<organism evidence="1">
    <name type="scientific">Anguilla anguilla</name>
    <name type="common">European freshwater eel</name>
    <name type="synonym">Muraena anguilla</name>
    <dbReference type="NCBI Taxonomy" id="7936"/>
    <lineage>
        <taxon>Eukaryota</taxon>
        <taxon>Metazoa</taxon>
        <taxon>Chordata</taxon>
        <taxon>Craniata</taxon>
        <taxon>Vertebrata</taxon>
        <taxon>Euteleostomi</taxon>
        <taxon>Actinopterygii</taxon>
        <taxon>Neopterygii</taxon>
        <taxon>Teleostei</taxon>
        <taxon>Anguilliformes</taxon>
        <taxon>Anguillidae</taxon>
        <taxon>Anguilla</taxon>
    </lineage>
</organism>
<name>A0A0E9UUH4_ANGAN</name>
<reference evidence="1" key="2">
    <citation type="journal article" date="2015" name="Fish Shellfish Immunol.">
        <title>Early steps in the European eel (Anguilla anguilla)-Vibrio vulnificus interaction in the gills: Role of the RtxA13 toxin.</title>
        <authorList>
            <person name="Callol A."/>
            <person name="Pajuelo D."/>
            <person name="Ebbesson L."/>
            <person name="Teles M."/>
            <person name="MacKenzie S."/>
            <person name="Amaro C."/>
        </authorList>
    </citation>
    <scope>NUCLEOTIDE SEQUENCE</scope>
</reference>